<gene>
    <name evidence="2" type="ORF">G6011_00216</name>
</gene>
<dbReference type="PANTHER" id="PTHR38795:SF1">
    <property type="entry name" value="DUF6604 DOMAIN-CONTAINING PROTEIN"/>
    <property type="match status" value="1"/>
</dbReference>
<dbReference type="EMBL" id="JAANER010000001">
    <property type="protein sequence ID" value="KAG9195096.1"/>
    <property type="molecule type" value="Genomic_DNA"/>
</dbReference>
<feature type="domain" description="DUF6604" evidence="1">
    <location>
        <begin position="1"/>
        <end position="179"/>
    </location>
</feature>
<sequence length="189" mass="21699">MTETIAAYKLAPTISRDALATISRAIRLRRRETRYVISFGTKTRNSQLEDSTHVYFTERMLGKVRDVLGRTAQPSTTPDLPSLSEKLASVSISDTDEANGISDEHFEDLSLADVSFNDEEIEGDFFLAIDVFMEDIYYFRQYVEYIWTIYKEPSLENNVCSLLTNAAIDFVRLAEQKFVRLVKQPSRIF</sequence>
<evidence type="ECO:0000313" key="2">
    <source>
        <dbReference type="EMBL" id="KAG9195096.1"/>
    </source>
</evidence>
<organism evidence="2 3">
    <name type="scientific">Alternaria panax</name>
    <dbReference type="NCBI Taxonomy" id="48097"/>
    <lineage>
        <taxon>Eukaryota</taxon>
        <taxon>Fungi</taxon>
        <taxon>Dikarya</taxon>
        <taxon>Ascomycota</taxon>
        <taxon>Pezizomycotina</taxon>
        <taxon>Dothideomycetes</taxon>
        <taxon>Pleosporomycetidae</taxon>
        <taxon>Pleosporales</taxon>
        <taxon>Pleosporineae</taxon>
        <taxon>Pleosporaceae</taxon>
        <taxon>Alternaria</taxon>
        <taxon>Alternaria sect. Panax</taxon>
    </lineage>
</organism>
<dbReference type="Pfam" id="PF20253">
    <property type="entry name" value="DUF6604"/>
    <property type="match status" value="1"/>
</dbReference>
<proteinExistence type="predicted"/>
<dbReference type="PANTHER" id="PTHR38795">
    <property type="entry name" value="DUF6604 DOMAIN-CONTAINING PROTEIN"/>
    <property type="match status" value="1"/>
</dbReference>
<evidence type="ECO:0000259" key="1">
    <source>
        <dbReference type="Pfam" id="PF20253"/>
    </source>
</evidence>
<dbReference type="AlphaFoldDB" id="A0AAD4NTD2"/>
<accession>A0AAD4NTD2</accession>
<comment type="caution">
    <text evidence="2">The sequence shown here is derived from an EMBL/GenBank/DDBJ whole genome shotgun (WGS) entry which is preliminary data.</text>
</comment>
<name>A0AAD4NTD2_9PLEO</name>
<evidence type="ECO:0000313" key="3">
    <source>
        <dbReference type="Proteomes" id="UP001199106"/>
    </source>
</evidence>
<dbReference type="InterPro" id="IPR046539">
    <property type="entry name" value="DUF6604"/>
</dbReference>
<dbReference type="Proteomes" id="UP001199106">
    <property type="component" value="Unassembled WGS sequence"/>
</dbReference>
<reference evidence="2" key="1">
    <citation type="submission" date="2021-07" db="EMBL/GenBank/DDBJ databases">
        <title>Genome Resource of American Ginseng Black Spot Pathogen Alternaria panax.</title>
        <authorList>
            <person name="Qiu C."/>
            <person name="Wang W."/>
            <person name="Liu Z."/>
        </authorList>
    </citation>
    <scope>NUCLEOTIDE SEQUENCE</scope>
    <source>
        <strain evidence="2">BNCC115425</strain>
    </source>
</reference>
<keyword evidence="3" id="KW-1185">Reference proteome</keyword>
<protein>
    <recommendedName>
        <fullName evidence="1">DUF6604 domain-containing protein</fullName>
    </recommendedName>
</protein>